<sequence length="163" mass="18055">MVLLTLVTGAPLMQQVRGMPAWNGGVKIIDVDIYVRSVFLKDGGDVQTIIGHGGQYSEVWRGVGVSIKISTRDYFGDNILQFEYSANDPVIYWDVSYINLSSKSRFLEEGFAATPTSLGCAPVVCRPGDYHCSNVYFEPDDNYAIRGCQINTWVIMEIGIRSG</sequence>
<dbReference type="Proteomes" id="UP000266188">
    <property type="component" value="Unassembled WGS sequence"/>
</dbReference>
<feature type="chain" id="PRO_5017322167" evidence="1">
    <location>
        <begin position="19"/>
        <end position="163"/>
    </location>
</feature>
<organism evidence="2 3">
    <name type="scientific">Aspergillus sclerotialis</name>
    <dbReference type="NCBI Taxonomy" id="2070753"/>
    <lineage>
        <taxon>Eukaryota</taxon>
        <taxon>Fungi</taxon>
        <taxon>Dikarya</taxon>
        <taxon>Ascomycota</taxon>
        <taxon>Pezizomycotina</taxon>
        <taxon>Eurotiomycetes</taxon>
        <taxon>Eurotiomycetidae</taxon>
        <taxon>Eurotiales</taxon>
        <taxon>Aspergillaceae</taxon>
        <taxon>Aspergillus</taxon>
        <taxon>Aspergillus subgen. Polypaecilum</taxon>
    </lineage>
</organism>
<dbReference type="Pfam" id="PF04681">
    <property type="entry name" value="Bys1"/>
    <property type="match status" value="1"/>
</dbReference>
<proteinExistence type="predicted"/>
<feature type="signal peptide" evidence="1">
    <location>
        <begin position="1"/>
        <end position="18"/>
    </location>
</feature>
<gene>
    <name evidence="2" type="ORF">PHISCL_04225</name>
</gene>
<dbReference type="EMBL" id="MVGC01000121">
    <property type="protein sequence ID" value="RJE23417.1"/>
    <property type="molecule type" value="Genomic_DNA"/>
</dbReference>
<dbReference type="AlphaFoldDB" id="A0A3A2ZPN9"/>
<dbReference type="PANTHER" id="PTHR36195:SF6">
    <property type="entry name" value="SECRETED THAUMATIN-LIKE PROTEIN CALA"/>
    <property type="match status" value="1"/>
</dbReference>
<evidence type="ECO:0000256" key="1">
    <source>
        <dbReference type="SAM" id="SignalP"/>
    </source>
</evidence>
<dbReference type="OrthoDB" id="5144514at2759"/>
<comment type="caution">
    <text evidence="2">The sequence shown here is derived from an EMBL/GenBank/DDBJ whole genome shotgun (WGS) entry which is preliminary data.</text>
</comment>
<evidence type="ECO:0000313" key="2">
    <source>
        <dbReference type="EMBL" id="RJE23417.1"/>
    </source>
</evidence>
<evidence type="ECO:0000313" key="3">
    <source>
        <dbReference type="Proteomes" id="UP000266188"/>
    </source>
</evidence>
<keyword evidence="3" id="KW-1185">Reference proteome</keyword>
<name>A0A3A2ZPN9_9EURO</name>
<accession>A0A3A2ZPN9</accession>
<reference evidence="3" key="1">
    <citation type="submission" date="2017-02" db="EMBL/GenBank/DDBJ databases">
        <authorList>
            <person name="Tafer H."/>
            <person name="Lopandic K."/>
        </authorList>
    </citation>
    <scope>NUCLEOTIDE SEQUENCE [LARGE SCALE GENOMIC DNA]</scope>
    <source>
        <strain evidence="3">CBS 366.77</strain>
    </source>
</reference>
<dbReference type="InterPro" id="IPR006771">
    <property type="entry name" value="CetA-like"/>
</dbReference>
<protein>
    <submittedName>
        <fullName evidence="2">Thaumatin domain protein</fullName>
    </submittedName>
</protein>
<dbReference type="STRING" id="2070753.A0A3A2ZPN9"/>
<keyword evidence="1" id="KW-0732">Signal</keyword>
<dbReference type="PANTHER" id="PTHR36195">
    <property type="entry name" value="DOMAIN PROTEIN, PUTATIVE (AFU_ORTHOLOGUE AFUA_5G01990)-RELATED-RELATED"/>
    <property type="match status" value="1"/>
</dbReference>